<gene>
    <name evidence="1" type="ORF">HD594_002862</name>
</gene>
<organism evidence="1 2">
    <name type="scientific">Microbacterium thalassium</name>
    <dbReference type="NCBI Taxonomy" id="362649"/>
    <lineage>
        <taxon>Bacteria</taxon>
        <taxon>Bacillati</taxon>
        <taxon>Actinomycetota</taxon>
        <taxon>Actinomycetes</taxon>
        <taxon>Micrococcales</taxon>
        <taxon>Microbacteriaceae</taxon>
        <taxon>Microbacterium</taxon>
    </lineage>
</organism>
<dbReference type="RefSeq" id="WP_184751603.1">
    <property type="nucleotide sequence ID" value="NZ_BAAAJR010000001.1"/>
</dbReference>
<keyword evidence="2" id="KW-1185">Reference proteome</keyword>
<evidence type="ECO:0000313" key="1">
    <source>
        <dbReference type="EMBL" id="MBB6392549.1"/>
    </source>
</evidence>
<dbReference type="EMBL" id="JACHML010000001">
    <property type="protein sequence ID" value="MBB6392549.1"/>
    <property type="molecule type" value="Genomic_DNA"/>
</dbReference>
<reference evidence="1 2" key="1">
    <citation type="submission" date="2020-08" db="EMBL/GenBank/DDBJ databases">
        <title>Sequencing the genomes of 1000 actinobacteria strains.</title>
        <authorList>
            <person name="Klenk H.-P."/>
        </authorList>
    </citation>
    <scope>NUCLEOTIDE SEQUENCE [LARGE SCALE GENOMIC DNA]</scope>
    <source>
        <strain evidence="1 2">DSM 12511</strain>
    </source>
</reference>
<sequence length="107" mass="11596">MLSSDVRALTLPVRRRTPLSLFAGDVFDKDEVDGVLEACADALAAYESGRSSTGLRADDLVIHRFSRAGLFADGYDADEVDDLLDEIIPAIRDHEARLMRGGTAEDG</sequence>
<dbReference type="NCBIfam" id="TIGR03544">
    <property type="entry name" value="DivI1A_domain"/>
    <property type="match status" value="1"/>
</dbReference>
<proteinExistence type="predicted"/>
<name>A0A7X0FS50_9MICO</name>
<comment type="caution">
    <text evidence="1">The sequence shown here is derived from an EMBL/GenBank/DDBJ whole genome shotgun (WGS) entry which is preliminary data.</text>
</comment>
<protein>
    <submittedName>
        <fullName evidence="1">DivIVA domain-containing protein</fullName>
    </submittedName>
</protein>
<dbReference type="AlphaFoldDB" id="A0A7X0FS50"/>
<accession>A0A7X0FS50</accession>
<evidence type="ECO:0000313" key="2">
    <source>
        <dbReference type="Proteomes" id="UP000537775"/>
    </source>
</evidence>
<dbReference type="InterPro" id="IPR019933">
    <property type="entry name" value="DivIVA_domain"/>
</dbReference>
<dbReference type="Proteomes" id="UP000537775">
    <property type="component" value="Unassembled WGS sequence"/>
</dbReference>
<dbReference type="Gene3D" id="6.10.250.660">
    <property type="match status" value="1"/>
</dbReference>